<keyword evidence="2" id="KW-1133">Transmembrane helix</keyword>
<accession>A5IJG6</accession>
<dbReference type="KEGG" id="tpt:Tpet_0310"/>
<dbReference type="PANTHER" id="PTHR34300">
    <property type="entry name" value="QUEUOSINE PRECURSOR TRANSPORTER-RELATED"/>
    <property type="match status" value="1"/>
</dbReference>
<protein>
    <recommendedName>
        <fullName evidence="1">Queuosine precursor transporter</fullName>
    </recommendedName>
</protein>
<feature type="transmembrane region" description="Helical" evidence="2">
    <location>
        <begin position="87"/>
        <end position="110"/>
    </location>
</feature>
<evidence type="ECO:0000256" key="1">
    <source>
        <dbReference type="NCBIfam" id="TIGR00697"/>
    </source>
</evidence>
<dbReference type="AlphaFoldDB" id="A5IJG6"/>
<dbReference type="PANTHER" id="PTHR34300:SF2">
    <property type="entry name" value="QUEUOSINE PRECURSOR TRANSPORTER-RELATED"/>
    <property type="match status" value="1"/>
</dbReference>
<feature type="transmembrane region" description="Helical" evidence="2">
    <location>
        <begin position="6"/>
        <end position="23"/>
    </location>
</feature>
<evidence type="ECO:0000313" key="4">
    <source>
        <dbReference type="Proteomes" id="UP000006558"/>
    </source>
</evidence>
<dbReference type="HOGENOM" id="CLU_075503_2_1_0"/>
<dbReference type="InterPro" id="IPR003744">
    <property type="entry name" value="YhhQ"/>
</dbReference>
<proteinExistence type="predicted"/>
<feature type="transmembrane region" description="Helical" evidence="2">
    <location>
        <begin position="122"/>
        <end position="144"/>
    </location>
</feature>
<sequence>MLVNWMFLGLEYLVGVLLVFFAIRFFGLKGMYALGAILVLYMNVAVLKAYELLPGVQLYAGVFLGPFFVTLIAIVTEVYGYREAQKLVAVGFFAQVVFLVGMLIALGYIPSSEDWAHEHMKALFLPVWRTTLFSWLAFIASGIFKARFQDFLKGTKGLFGKHLWLRDNAATKLSQLVDNVIFFYGALTGYFSLRTITVFLIWTTLFEWLFDYLDTWVVVKGVGWMLNSSEPYLQKE</sequence>
<dbReference type="eggNOG" id="COG1738">
    <property type="taxonomic scope" value="Bacteria"/>
</dbReference>
<feature type="transmembrane region" description="Helical" evidence="2">
    <location>
        <begin position="30"/>
        <end position="50"/>
    </location>
</feature>
<keyword evidence="2" id="KW-0472">Membrane</keyword>
<evidence type="ECO:0000256" key="2">
    <source>
        <dbReference type="SAM" id="Phobius"/>
    </source>
</evidence>
<name>A5IJG6_THEP1</name>
<feature type="transmembrane region" description="Helical" evidence="2">
    <location>
        <begin position="56"/>
        <end position="75"/>
    </location>
</feature>
<organism evidence="3 4">
    <name type="scientific">Thermotoga petrophila (strain ATCC BAA-488 / DSM 13995 / JCM 10881 / RKU-1)</name>
    <dbReference type="NCBI Taxonomy" id="390874"/>
    <lineage>
        <taxon>Bacteria</taxon>
        <taxon>Thermotogati</taxon>
        <taxon>Thermotogota</taxon>
        <taxon>Thermotogae</taxon>
        <taxon>Thermotogales</taxon>
        <taxon>Thermotogaceae</taxon>
        <taxon>Thermotoga</taxon>
    </lineage>
</organism>
<reference evidence="4" key="1">
    <citation type="submission" date="2007-05" db="EMBL/GenBank/DDBJ databases">
        <title>Complete sequence of Thermotoga petrophila RKU-1.</title>
        <authorList>
            <consortium name="US DOE Joint Genome Institute"/>
            <person name="Copeland A."/>
            <person name="Lucas S."/>
            <person name="Lapidus A."/>
            <person name="Barry K."/>
            <person name="Glavina del Rio T."/>
            <person name="Dalin E."/>
            <person name="Tice H."/>
            <person name="Pitluck S."/>
            <person name="Sims D."/>
            <person name="Brettin T."/>
            <person name="Bruce D."/>
            <person name="Detter J.C."/>
            <person name="Han C."/>
            <person name="Tapia R."/>
            <person name="Schmutz J."/>
            <person name="Larimer F."/>
            <person name="Land M."/>
            <person name="Hauser L."/>
            <person name="Kyrpides N."/>
            <person name="Mikhailova N."/>
            <person name="Nelson K."/>
            <person name="Gogarten J.P."/>
            <person name="Noll K."/>
            <person name="Richardson P."/>
        </authorList>
    </citation>
    <scope>NUCLEOTIDE SEQUENCE [LARGE SCALE GENOMIC DNA]</scope>
    <source>
        <strain evidence="4">ATCC BAA-488 / DSM 13995 / JCM 10881 / RKU-1</strain>
    </source>
</reference>
<dbReference type="Pfam" id="PF02592">
    <property type="entry name" value="Vut_1"/>
    <property type="match status" value="1"/>
</dbReference>
<reference evidence="3 4" key="2">
    <citation type="journal article" date="2009" name="Proc. Natl. Acad. Sci. U.S.A.">
        <title>On the chimeric nature, thermophilic origin, and phylogenetic placement of the Thermotogales.</title>
        <authorList>
            <person name="Zhaxybayeva O."/>
            <person name="Swithers K.S."/>
            <person name="Lapierre P."/>
            <person name="Fournier G.P."/>
            <person name="Bickhart D.M."/>
            <person name="DeBoy R.T."/>
            <person name="Nelson K.E."/>
            <person name="Nesbo C.L."/>
            <person name="Doolittle W.F."/>
            <person name="Gogarten J.P."/>
            <person name="Noll K.M."/>
        </authorList>
    </citation>
    <scope>NUCLEOTIDE SEQUENCE [LARGE SCALE GENOMIC DNA]</scope>
    <source>
        <strain evidence="4">ATCC BAA-488 / DSM 13995 / JCM 10881 / RKU-1</strain>
    </source>
</reference>
<dbReference type="STRING" id="390874.Tpet_0310"/>
<dbReference type="NCBIfam" id="TIGR00697">
    <property type="entry name" value="queuosine precursor transporter"/>
    <property type="match status" value="1"/>
</dbReference>
<evidence type="ECO:0000313" key="3">
    <source>
        <dbReference type="EMBL" id="ABQ46339.1"/>
    </source>
</evidence>
<keyword evidence="2" id="KW-0812">Transmembrane</keyword>
<dbReference type="EMBL" id="CP000702">
    <property type="protein sequence ID" value="ABQ46339.1"/>
    <property type="molecule type" value="Genomic_DNA"/>
</dbReference>
<dbReference type="RefSeq" id="WP_011942975.1">
    <property type="nucleotide sequence ID" value="NC_009486.1"/>
</dbReference>
<gene>
    <name evidence="3" type="ordered locus">Tpet_0310</name>
</gene>
<feature type="transmembrane region" description="Helical" evidence="2">
    <location>
        <begin position="181"/>
        <end position="202"/>
    </location>
</feature>
<dbReference type="Proteomes" id="UP000006558">
    <property type="component" value="Chromosome"/>
</dbReference>